<feature type="compositionally biased region" description="Basic residues" evidence="1">
    <location>
        <begin position="90"/>
        <end position="100"/>
    </location>
</feature>
<feature type="region of interest" description="Disordered" evidence="1">
    <location>
        <begin position="90"/>
        <end position="114"/>
    </location>
</feature>
<evidence type="ECO:0000313" key="2">
    <source>
        <dbReference type="EMBL" id="KAK1655220.1"/>
    </source>
</evidence>
<reference evidence="2" key="1">
    <citation type="submission" date="2021-06" db="EMBL/GenBank/DDBJ databases">
        <title>Comparative genomics, transcriptomics and evolutionary studies reveal genomic signatures of adaptation to plant cell wall in hemibiotrophic fungi.</title>
        <authorList>
            <consortium name="DOE Joint Genome Institute"/>
            <person name="Baroncelli R."/>
            <person name="Diaz J.F."/>
            <person name="Benocci T."/>
            <person name="Peng M."/>
            <person name="Battaglia E."/>
            <person name="Haridas S."/>
            <person name="Andreopoulos W."/>
            <person name="Labutti K."/>
            <person name="Pangilinan J."/>
            <person name="Floch G.L."/>
            <person name="Makela M.R."/>
            <person name="Henrissat B."/>
            <person name="Grigoriev I.V."/>
            <person name="Crouch J.A."/>
            <person name="De Vries R.P."/>
            <person name="Sukno S.A."/>
            <person name="Thon M.R."/>
        </authorList>
    </citation>
    <scope>NUCLEOTIDE SEQUENCE</scope>
    <source>
        <strain evidence="2">CBS 102054</strain>
    </source>
</reference>
<dbReference type="Proteomes" id="UP001243989">
    <property type="component" value="Unassembled WGS sequence"/>
</dbReference>
<sequence>MAAGITSHQHASGNLHQHLANASMLQIPSILISRCSHTHTRPTHIHALESLKWARGTTLPMHHCTHLERGWLEKDPVGLSGCHRNLGRHSHTHTHTHTRLGSHAQPSASPGRQAGGVISRILPTPAGYPYSLSLSLFSSRRRGERRAHSDCYDFKHIVQRMWCFWPSLMRSAMLLNLTDVVRMQARAHITCGKARCLLTPDCEGRDMACHEQ</sequence>
<name>A0AAJ0A2E8_9PEZI</name>
<comment type="caution">
    <text evidence="2">The sequence shown here is derived from an EMBL/GenBank/DDBJ whole genome shotgun (WGS) entry which is preliminary data.</text>
</comment>
<dbReference type="GeneID" id="85466279"/>
<keyword evidence="3" id="KW-1185">Reference proteome</keyword>
<evidence type="ECO:0000313" key="3">
    <source>
        <dbReference type="Proteomes" id="UP001243989"/>
    </source>
</evidence>
<gene>
    <name evidence="2" type="ORF">BDP81DRAFT_1052</name>
</gene>
<organism evidence="2 3">
    <name type="scientific">Colletotrichum phormii</name>
    <dbReference type="NCBI Taxonomy" id="359342"/>
    <lineage>
        <taxon>Eukaryota</taxon>
        <taxon>Fungi</taxon>
        <taxon>Dikarya</taxon>
        <taxon>Ascomycota</taxon>
        <taxon>Pezizomycotina</taxon>
        <taxon>Sordariomycetes</taxon>
        <taxon>Hypocreomycetidae</taxon>
        <taxon>Glomerellales</taxon>
        <taxon>Glomerellaceae</taxon>
        <taxon>Colletotrichum</taxon>
        <taxon>Colletotrichum acutatum species complex</taxon>
    </lineage>
</organism>
<proteinExistence type="predicted"/>
<evidence type="ECO:0000256" key="1">
    <source>
        <dbReference type="SAM" id="MobiDB-lite"/>
    </source>
</evidence>
<dbReference type="AlphaFoldDB" id="A0AAJ0A2E8"/>
<accession>A0AAJ0A2E8</accession>
<dbReference type="EMBL" id="JAHMHQ010000001">
    <property type="protein sequence ID" value="KAK1655220.1"/>
    <property type="molecule type" value="Genomic_DNA"/>
</dbReference>
<protein>
    <submittedName>
        <fullName evidence="2">Uncharacterized protein</fullName>
    </submittedName>
</protein>
<dbReference type="RefSeq" id="XP_060451264.1">
    <property type="nucleotide sequence ID" value="XM_060581417.1"/>
</dbReference>